<dbReference type="AlphaFoldDB" id="A0A336LTT3"/>
<keyword evidence="2" id="KW-0812">Transmembrane</keyword>
<reference evidence="5" key="2">
    <citation type="submission" date="2018-07" db="EMBL/GenBank/DDBJ databases">
        <authorList>
            <person name="Quirk P.G."/>
            <person name="Krulwich T.A."/>
        </authorList>
    </citation>
    <scope>NUCLEOTIDE SEQUENCE</scope>
</reference>
<feature type="domain" description="Ubiquitin-like" evidence="3">
    <location>
        <begin position="184"/>
        <end position="259"/>
    </location>
</feature>
<dbReference type="InterPro" id="IPR029071">
    <property type="entry name" value="Ubiquitin-like_domsf"/>
</dbReference>
<sequence>MLITGIGDEVTNFFIVLILFCVIYFGWRSTLVPHSSPVGVLIIEQNSRLPLLSSSNSTSEGQPLTRSDSQQSARTETEEITVNNVIEELENDITEFISSNENLSPSDETILASDTLAEQENPEPETREVSGEEQIIQAMDGDLVDSGDKKPNDTELRHRKVTVDKQGDSDTKTNTKDIENERELTIKLKYLNDDLKLVTAKANEAIGEFKKRYFTVELASQKLVRLVFNGHVLQPDKTLEECGLFDNCVVHCLIHNKKPSDSSNTNNAQFNSGNETSSQRTGLGSDQNVPGNRSETTPNFLNRPENGRWYLYIGMILISITLLFCWFCRINYSYLFSFYSTVGLVLMSVLFFAMIPLILLIERDVVN</sequence>
<protein>
    <submittedName>
        <fullName evidence="5">CSON004480 protein</fullName>
    </submittedName>
</protein>
<dbReference type="VEuPathDB" id="VectorBase:CSON004480"/>
<feature type="region of interest" description="Disordered" evidence="1">
    <location>
        <begin position="53"/>
        <end position="78"/>
    </location>
</feature>
<feature type="compositionally biased region" description="Polar residues" evidence="1">
    <location>
        <begin position="60"/>
        <end position="78"/>
    </location>
</feature>
<dbReference type="SMART" id="SM00213">
    <property type="entry name" value="UBQ"/>
    <property type="match status" value="1"/>
</dbReference>
<dbReference type="EMBL" id="UFQS01000188">
    <property type="protein sequence ID" value="SSX00980.1"/>
    <property type="molecule type" value="Genomic_DNA"/>
</dbReference>
<dbReference type="InterPro" id="IPR040352">
    <property type="entry name" value="TMUB1/2"/>
</dbReference>
<feature type="region of interest" description="Disordered" evidence="1">
    <location>
        <begin position="142"/>
        <end position="174"/>
    </location>
</feature>
<feature type="compositionally biased region" description="Basic and acidic residues" evidence="1">
    <location>
        <begin position="146"/>
        <end position="174"/>
    </location>
</feature>
<feature type="transmembrane region" description="Helical" evidence="2">
    <location>
        <begin position="338"/>
        <end position="361"/>
    </location>
</feature>
<feature type="compositionally biased region" description="Polar residues" evidence="1">
    <location>
        <begin position="261"/>
        <end position="300"/>
    </location>
</feature>
<dbReference type="InterPro" id="IPR000626">
    <property type="entry name" value="Ubiquitin-like_dom"/>
</dbReference>
<evidence type="ECO:0000259" key="3">
    <source>
        <dbReference type="PROSITE" id="PS50053"/>
    </source>
</evidence>
<evidence type="ECO:0000256" key="2">
    <source>
        <dbReference type="SAM" id="Phobius"/>
    </source>
</evidence>
<dbReference type="Pfam" id="PF00240">
    <property type="entry name" value="ubiquitin"/>
    <property type="match status" value="1"/>
</dbReference>
<organism evidence="5">
    <name type="scientific">Culicoides sonorensis</name>
    <name type="common">Biting midge</name>
    <dbReference type="NCBI Taxonomy" id="179676"/>
    <lineage>
        <taxon>Eukaryota</taxon>
        <taxon>Metazoa</taxon>
        <taxon>Ecdysozoa</taxon>
        <taxon>Arthropoda</taxon>
        <taxon>Hexapoda</taxon>
        <taxon>Insecta</taxon>
        <taxon>Pterygota</taxon>
        <taxon>Neoptera</taxon>
        <taxon>Endopterygota</taxon>
        <taxon>Diptera</taxon>
        <taxon>Nematocera</taxon>
        <taxon>Chironomoidea</taxon>
        <taxon>Ceratopogonidae</taxon>
        <taxon>Ceratopogoninae</taxon>
        <taxon>Culicoides</taxon>
        <taxon>Monoculicoides</taxon>
    </lineage>
</organism>
<dbReference type="CDD" id="cd17057">
    <property type="entry name" value="Ubl_TMUB1_like"/>
    <property type="match status" value="1"/>
</dbReference>
<feature type="transmembrane region" description="Helical" evidence="2">
    <location>
        <begin position="309"/>
        <end position="332"/>
    </location>
</feature>
<dbReference type="OMA" id="RRHFQME"/>
<evidence type="ECO:0000313" key="4">
    <source>
        <dbReference type="EMBL" id="SSX00980.1"/>
    </source>
</evidence>
<keyword evidence="2" id="KW-0472">Membrane</keyword>
<accession>A0A336LTT3</accession>
<keyword evidence="2" id="KW-1133">Transmembrane helix</keyword>
<evidence type="ECO:0000313" key="5">
    <source>
        <dbReference type="EMBL" id="SSX21360.1"/>
    </source>
</evidence>
<name>A0A336LTT3_CULSO</name>
<reference evidence="4" key="1">
    <citation type="submission" date="2018-04" db="EMBL/GenBank/DDBJ databases">
        <authorList>
            <person name="Go L.Y."/>
            <person name="Mitchell J.A."/>
        </authorList>
    </citation>
    <scope>NUCLEOTIDE SEQUENCE</scope>
    <source>
        <tissue evidence="4">Whole organism</tissue>
    </source>
</reference>
<dbReference type="PANTHER" id="PTHR14557">
    <property type="entry name" value="PROTEIN C7ORF21"/>
    <property type="match status" value="1"/>
</dbReference>
<feature type="transmembrane region" description="Helical" evidence="2">
    <location>
        <begin position="12"/>
        <end position="27"/>
    </location>
</feature>
<gene>
    <name evidence="5" type="primary">CSON004480</name>
</gene>
<dbReference type="EMBL" id="UFQT01000188">
    <property type="protein sequence ID" value="SSX21360.1"/>
    <property type="molecule type" value="Genomic_DNA"/>
</dbReference>
<feature type="region of interest" description="Disordered" evidence="1">
    <location>
        <begin position="259"/>
        <end position="300"/>
    </location>
</feature>
<dbReference type="PROSITE" id="PS50053">
    <property type="entry name" value="UBIQUITIN_2"/>
    <property type="match status" value="1"/>
</dbReference>
<evidence type="ECO:0000256" key="1">
    <source>
        <dbReference type="SAM" id="MobiDB-lite"/>
    </source>
</evidence>
<dbReference type="GO" id="GO:0036503">
    <property type="term" value="P:ERAD pathway"/>
    <property type="evidence" value="ECO:0007669"/>
    <property type="project" value="InterPro"/>
</dbReference>
<dbReference type="PANTHER" id="PTHR14557:SF5">
    <property type="entry name" value="UBIQUITIN-LIKE DOMAIN-CONTAINING PROTEIN"/>
    <property type="match status" value="1"/>
</dbReference>
<dbReference type="Gene3D" id="3.10.20.90">
    <property type="entry name" value="Phosphatidylinositol 3-kinase Catalytic Subunit, Chain A, domain 1"/>
    <property type="match status" value="1"/>
</dbReference>
<dbReference type="SUPFAM" id="SSF54236">
    <property type="entry name" value="Ubiquitin-like"/>
    <property type="match status" value="1"/>
</dbReference>
<proteinExistence type="predicted"/>